<accession>A0A251X7Y9</accession>
<dbReference type="EMBL" id="MSLT01000012">
    <property type="protein sequence ID" value="OUD13847.1"/>
    <property type="molecule type" value="Genomic_DNA"/>
</dbReference>
<comment type="caution">
    <text evidence="1">The sequence shown here is derived from an EMBL/GenBank/DDBJ whole genome shotgun (WGS) entry which is preliminary data.</text>
</comment>
<gene>
    <name evidence="1" type="ORF">TPSD3_05730</name>
</gene>
<evidence type="ECO:0000313" key="1">
    <source>
        <dbReference type="EMBL" id="OUD13847.1"/>
    </source>
</evidence>
<dbReference type="AlphaFoldDB" id="A0A251X7Y9"/>
<organism evidence="1 2">
    <name type="scientific">Thioflexithrix psekupsensis</name>
    <dbReference type="NCBI Taxonomy" id="1570016"/>
    <lineage>
        <taxon>Bacteria</taxon>
        <taxon>Pseudomonadati</taxon>
        <taxon>Pseudomonadota</taxon>
        <taxon>Gammaproteobacteria</taxon>
        <taxon>Thiotrichales</taxon>
        <taxon>Thioflexithrix</taxon>
    </lineage>
</organism>
<name>A0A251X7Y9_9GAMM</name>
<keyword evidence="2" id="KW-1185">Reference proteome</keyword>
<evidence type="ECO:0000313" key="2">
    <source>
        <dbReference type="Proteomes" id="UP000194798"/>
    </source>
</evidence>
<dbReference type="Proteomes" id="UP000194798">
    <property type="component" value="Unassembled WGS sequence"/>
</dbReference>
<sequence>MSIRQQQQFFKQVQQRQRQAQQWWQLQQVYLEKTATLEKPFVSTPPLINTDKKNTPHHHD</sequence>
<protein>
    <submittedName>
        <fullName evidence="1">Uncharacterized protein</fullName>
    </submittedName>
</protein>
<reference evidence="1 2" key="1">
    <citation type="submission" date="2016-12" db="EMBL/GenBank/DDBJ databases">
        <title>Thioflexothrix psekupsii D3 genome sequencing and assembly.</title>
        <authorList>
            <person name="Fomenkov A."/>
            <person name="Vincze T."/>
            <person name="Grabovich M."/>
            <person name="Anton B.P."/>
            <person name="Dubinina G."/>
            <person name="Orlova M."/>
            <person name="Belousova E."/>
            <person name="Roberts R.J."/>
        </authorList>
    </citation>
    <scope>NUCLEOTIDE SEQUENCE [LARGE SCALE GENOMIC DNA]</scope>
    <source>
        <strain evidence="1">D3</strain>
    </source>
</reference>
<proteinExistence type="predicted"/>